<keyword evidence="2" id="KW-0812">Transmembrane</keyword>
<dbReference type="SUPFAM" id="SSF55811">
    <property type="entry name" value="Nudix"/>
    <property type="match status" value="1"/>
</dbReference>
<comment type="caution">
    <text evidence="4">The sequence shown here is derived from an EMBL/GenBank/DDBJ whole genome shotgun (WGS) entry which is preliminary data.</text>
</comment>
<evidence type="ECO:0000313" key="5">
    <source>
        <dbReference type="Proteomes" id="UP000266673"/>
    </source>
</evidence>
<dbReference type="InterPro" id="IPR015797">
    <property type="entry name" value="NUDIX_hydrolase-like_dom_sf"/>
</dbReference>
<keyword evidence="4" id="KW-0378">Hydrolase</keyword>
<dbReference type="EMBL" id="QKWP01000113">
    <property type="protein sequence ID" value="RIB27014.1"/>
    <property type="molecule type" value="Genomic_DNA"/>
</dbReference>
<reference evidence="4 5" key="1">
    <citation type="submission" date="2018-06" db="EMBL/GenBank/DDBJ databases">
        <title>Comparative genomics reveals the genomic features of Rhizophagus irregularis, R. cerebriforme, R. diaphanum and Gigaspora rosea, and their symbiotic lifestyle signature.</title>
        <authorList>
            <person name="Morin E."/>
            <person name="San Clemente H."/>
            <person name="Chen E.C.H."/>
            <person name="De La Providencia I."/>
            <person name="Hainaut M."/>
            <person name="Kuo A."/>
            <person name="Kohler A."/>
            <person name="Murat C."/>
            <person name="Tang N."/>
            <person name="Roy S."/>
            <person name="Loubradou J."/>
            <person name="Henrissat B."/>
            <person name="Grigoriev I.V."/>
            <person name="Corradi N."/>
            <person name="Roux C."/>
            <person name="Martin F.M."/>
        </authorList>
    </citation>
    <scope>NUCLEOTIDE SEQUENCE [LARGE SCALE GENOMIC DNA]</scope>
    <source>
        <strain evidence="4 5">DAOM 194757</strain>
    </source>
</reference>
<evidence type="ECO:0000259" key="3">
    <source>
        <dbReference type="PROSITE" id="PS51462"/>
    </source>
</evidence>
<dbReference type="Pfam" id="PF00293">
    <property type="entry name" value="NUDIX"/>
    <property type="match status" value="1"/>
</dbReference>
<gene>
    <name evidence="4" type="ORF">C2G38_2240413</name>
</gene>
<feature type="compositionally biased region" description="Polar residues" evidence="1">
    <location>
        <begin position="266"/>
        <end position="290"/>
    </location>
</feature>
<dbReference type="PROSITE" id="PS51462">
    <property type="entry name" value="NUDIX"/>
    <property type="match status" value="1"/>
</dbReference>
<sequence length="400" mass="46794">MYQQLHRLQLEEKIPDNTYIIEDRTVYSIQFFTAENIKDEFEIAKLQQMLEHSTFNLETKGNKGTDKDIPKDYLIQIYNRYLKMIKQVQPKGYNRKKIYRLQEYWDKHLEPRLAKIPTKSYTVLIPFTKNDQKWQILTAQRLNITIYPNQYETMGGSIEETDKGIFTAAIRECEEETGYTPEEKELEKRIQIFTFIYYVYPKEYEKFTNKEPEKALPRKWMTLEEVQQKLFTPTIHYYKKEIFDKHIPAYWEEFTLKRKKAKGSPTFENEPSNTSENLSNSANSSHSQPTNLNCNTKIVKAQNINVTVPVITVTQTPTNVPSPTTIITTQTVVQSPSTNYFNDANAVNTLVAELVTIVISTIVITIIICIKKRNTKVLKQQIQHLATTQTSRPPDYQGYP</sequence>
<evidence type="ECO:0000256" key="2">
    <source>
        <dbReference type="SAM" id="Phobius"/>
    </source>
</evidence>
<dbReference type="Proteomes" id="UP000266673">
    <property type="component" value="Unassembled WGS sequence"/>
</dbReference>
<dbReference type="AlphaFoldDB" id="A0A397VWW1"/>
<dbReference type="InterPro" id="IPR000086">
    <property type="entry name" value="NUDIX_hydrolase_dom"/>
</dbReference>
<accession>A0A397VWW1</accession>
<feature type="domain" description="Nudix hydrolase" evidence="3">
    <location>
        <begin position="117"/>
        <end position="243"/>
    </location>
</feature>
<evidence type="ECO:0000256" key="1">
    <source>
        <dbReference type="SAM" id="MobiDB-lite"/>
    </source>
</evidence>
<dbReference type="Gene3D" id="3.90.79.10">
    <property type="entry name" value="Nucleoside Triphosphate Pyrophosphohydrolase"/>
    <property type="match status" value="1"/>
</dbReference>
<organism evidence="4 5">
    <name type="scientific">Gigaspora rosea</name>
    <dbReference type="NCBI Taxonomy" id="44941"/>
    <lineage>
        <taxon>Eukaryota</taxon>
        <taxon>Fungi</taxon>
        <taxon>Fungi incertae sedis</taxon>
        <taxon>Mucoromycota</taxon>
        <taxon>Glomeromycotina</taxon>
        <taxon>Glomeromycetes</taxon>
        <taxon>Diversisporales</taxon>
        <taxon>Gigasporaceae</taxon>
        <taxon>Gigaspora</taxon>
    </lineage>
</organism>
<name>A0A397VWW1_9GLOM</name>
<dbReference type="GO" id="GO:0016787">
    <property type="term" value="F:hydrolase activity"/>
    <property type="evidence" value="ECO:0007669"/>
    <property type="project" value="UniProtKB-KW"/>
</dbReference>
<keyword evidence="2" id="KW-0472">Membrane</keyword>
<keyword evidence="5" id="KW-1185">Reference proteome</keyword>
<evidence type="ECO:0000313" key="4">
    <source>
        <dbReference type="EMBL" id="RIB27014.1"/>
    </source>
</evidence>
<proteinExistence type="predicted"/>
<keyword evidence="2" id="KW-1133">Transmembrane helix</keyword>
<feature type="transmembrane region" description="Helical" evidence="2">
    <location>
        <begin position="350"/>
        <end position="370"/>
    </location>
</feature>
<feature type="region of interest" description="Disordered" evidence="1">
    <location>
        <begin position="262"/>
        <end position="290"/>
    </location>
</feature>
<protein>
    <submittedName>
        <fullName evidence="4">NUDIX hydrolase domain-like protein</fullName>
    </submittedName>
</protein>